<dbReference type="Proteomes" id="UP000808038">
    <property type="component" value="Unassembled WGS sequence"/>
</dbReference>
<evidence type="ECO:0000256" key="2">
    <source>
        <dbReference type="PIRSR" id="PIRSR613078-2"/>
    </source>
</evidence>
<name>A0A0R2F6F3_WEICO</name>
<keyword evidence="1" id="KW-0378">Hydrolase</keyword>
<keyword evidence="5" id="KW-1185">Reference proteome</keyword>
<proteinExistence type="predicted"/>
<dbReference type="OrthoDB" id="9782128at2"/>
<dbReference type="EMBL" id="JAAOCX010000001">
    <property type="protein sequence ID" value="MBJ7631574.1"/>
    <property type="molecule type" value="Genomic_DNA"/>
</dbReference>
<evidence type="ECO:0000313" key="4">
    <source>
        <dbReference type="EMBL" id="MBJ7638015.1"/>
    </source>
</evidence>
<reference evidence="4 5" key="2">
    <citation type="journal article" date="2021" name="Int. J. Food Microbiol.">
        <title>Safety demonstration of a microbial species for use in the food chain: Weissella confusa.</title>
        <authorList>
            <person name="Bourdichon F."/>
            <person name="Patrone V."/>
            <person name="Fontana A."/>
            <person name="Milani G."/>
            <person name="Morelli L."/>
        </authorList>
    </citation>
    <scope>NUCLEOTIDE SEQUENCE [LARGE SCALE GENOMIC DNA]</scope>
    <source>
        <strain evidence="3">CCUG 30943</strain>
        <strain evidence="4 5">CCUG 43002</strain>
    </source>
</reference>
<gene>
    <name evidence="4" type="ORF">HAU20_01080</name>
    <name evidence="3" type="ORF">HAU43_00395</name>
</gene>
<dbReference type="GO" id="GO:0045820">
    <property type="term" value="P:negative regulation of glycolytic process"/>
    <property type="evidence" value="ECO:0007669"/>
    <property type="project" value="TreeGrafter"/>
</dbReference>
<organism evidence="4 5">
    <name type="scientific">Weissella confusa</name>
    <name type="common">Lactobacillus confusus</name>
    <dbReference type="NCBI Taxonomy" id="1583"/>
    <lineage>
        <taxon>Bacteria</taxon>
        <taxon>Bacillati</taxon>
        <taxon>Bacillota</taxon>
        <taxon>Bacilli</taxon>
        <taxon>Lactobacillales</taxon>
        <taxon>Lactobacillaceae</taxon>
        <taxon>Weissella</taxon>
    </lineage>
</organism>
<dbReference type="Proteomes" id="UP000728106">
    <property type="component" value="Unassembled WGS sequence"/>
</dbReference>
<dbReference type="CDD" id="cd07067">
    <property type="entry name" value="HP_PGM_like"/>
    <property type="match status" value="1"/>
</dbReference>
<dbReference type="AlphaFoldDB" id="A0A0R2F6F3"/>
<dbReference type="PANTHER" id="PTHR46517">
    <property type="entry name" value="FRUCTOSE-2,6-BISPHOSPHATASE TIGAR"/>
    <property type="match status" value="1"/>
</dbReference>
<sequence>MTKLYFIRHGKTEWNAEGRFQGAGGDSPLLPESYDQIKMLGNHLKDIEFAHAFSSPIKRARITAEETLAMLNKRPELTFMDGLKEFSFGVWEGMSFGEVQEGWYDMYDASRNHPEKFDASQVEGSESFESVQKRFREAVEEAVATYGGEDVNLVFFSHGAALTTGMGGLIGIPLADLRARGGLGNTSTSILETHDGHTFTEITRNDTSYLGVASDASNTI</sequence>
<dbReference type="PANTHER" id="PTHR46517:SF1">
    <property type="entry name" value="FRUCTOSE-2,6-BISPHOSPHATASE TIGAR"/>
    <property type="match status" value="1"/>
</dbReference>
<dbReference type="EMBL" id="JAAOCP010000001">
    <property type="protein sequence ID" value="MBJ7638015.1"/>
    <property type="molecule type" value="Genomic_DNA"/>
</dbReference>
<dbReference type="Pfam" id="PF00300">
    <property type="entry name" value="His_Phos_1"/>
    <property type="match status" value="1"/>
</dbReference>
<protein>
    <submittedName>
        <fullName evidence="4">Histidine phosphatase family protein</fullName>
    </submittedName>
</protein>
<dbReference type="InterPro" id="IPR029033">
    <property type="entry name" value="His_PPase_superfam"/>
</dbReference>
<dbReference type="GO" id="GO:0043456">
    <property type="term" value="P:regulation of pentose-phosphate shunt"/>
    <property type="evidence" value="ECO:0007669"/>
    <property type="project" value="TreeGrafter"/>
</dbReference>
<dbReference type="SMART" id="SM00855">
    <property type="entry name" value="PGAM"/>
    <property type="match status" value="1"/>
</dbReference>
<evidence type="ECO:0000313" key="3">
    <source>
        <dbReference type="EMBL" id="MBJ7631574.1"/>
    </source>
</evidence>
<dbReference type="Gene3D" id="3.40.50.1240">
    <property type="entry name" value="Phosphoglycerate mutase-like"/>
    <property type="match status" value="1"/>
</dbReference>
<evidence type="ECO:0000256" key="1">
    <source>
        <dbReference type="ARBA" id="ARBA00022801"/>
    </source>
</evidence>
<dbReference type="GO" id="GO:0005829">
    <property type="term" value="C:cytosol"/>
    <property type="evidence" value="ECO:0007669"/>
    <property type="project" value="TreeGrafter"/>
</dbReference>
<dbReference type="GeneID" id="57978497"/>
<reference evidence="4" key="1">
    <citation type="submission" date="2020-02" db="EMBL/GenBank/DDBJ databases">
        <authorList>
            <person name="Fontana A."/>
            <person name="Patrone V."/>
            <person name="Morelli L."/>
        </authorList>
    </citation>
    <scope>NUCLEOTIDE SEQUENCE</scope>
    <source>
        <strain evidence="3">CCUG 30943</strain>
        <strain evidence="4">CCUG 43002</strain>
    </source>
</reference>
<dbReference type="InterPro" id="IPR013078">
    <property type="entry name" value="His_Pase_superF_clade-1"/>
</dbReference>
<feature type="binding site" evidence="2">
    <location>
        <begin position="8"/>
        <end position="15"/>
    </location>
    <ligand>
        <name>substrate</name>
    </ligand>
</feature>
<dbReference type="SUPFAM" id="SSF53254">
    <property type="entry name" value="Phosphoglycerate mutase-like"/>
    <property type="match status" value="1"/>
</dbReference>
<comment type="caution">
    <text evidence="4">The sequence shown here is derived from an EMBL/GenBank/DDBJ whole genome shotgun (WGS) entry which is preliminary data.</text>
</comment>
<feature type="binding site" evidence="2">
    <location>
        <position position="59"/>
    </location>
    <ligand>
        <name>substrate</name>
    </ligand>
</feature>
<accession>A0A0R2F6F3</accession>
<dbReference type="RefSeq" id="WP_003608230.1">
    <property type="nucleotide sequence ID" value="NZ_ALXH01000032.1"/>
</dbReference>
<evidence type="ECO:0000313" key="5">
    <source>
        <dbReference type="Proteomes" id="UP000728106"/>
    </source>
</evidence>
<dbReference type="GO" id="GO:0004331">
    <property type="term" value="F:fructose-2,6-bisphosphate 2-phosphatase activity"/>
    <property type="evidence" value="ECO:0007669"/>
    <property type="project" value="TreeGrafter"/>
</dbReference>
<dbReference type="InterPro" id="IPR051695">
    <property type="entry name" value="Phosphoglycerate_Mutase"/>
</dbReference>